<sequence length="352" mass="39716">MSECAATVLVRILRLSCTYSIVCQKTCLNQFKSIREQSLLKLHLKLLNGCIRHSWDRQDVSIILQRGVTGVKTYAMRTIPINHTLSTALEQPYGNCSFTANLYIRNPTYKDSGNYTVEAVGTGNSSCAMYELDIVRKPSIICTQHSIVPGDKIDCTIHNYSAFIDVVVVKNDVTEFEKYPASEKCRPIVLNQVTAKCSIKFEDLGRFSVCVNYSSSVITNETLHQCTGHIHVETFFAKHELWIVLGIVAALFLILVMVFFGCCICCCIRYIKRRKDKNKSAERAPLLHPNPDTQGEDVFRDAPNQSSRSLPASTTTASRSSRQHISGHSSPTIMGHQRSVLHQTHHERKRFW</sequence>
<feature type="compositionally biased region" description="Low complexity" evidence="1">
    <location>
        <begin position="306"/>
        <end position="320"/>
    </location>
</feature>
<evidence type="ECO:0000256" key="2">
    <source>
        <dbReference type="SAM" id="Phobius"/>
    </source>
</evidence>
<dbReference type="Proteomes" id="UP001174909">
    <property type="component" value="Unassembled WGS sequence"/>
</dbReference>
<feature type="compositionally biased region" description="Polar residues" evidence="1">
    <location>
        <begin position="323"/>
        <end position="332"/>
    </location>
</feature>
<accession>A0AA35SVY9</accession>
<protein>
    <submittedName>
        <fullName evidence="3">Uncharacterized protein</fullName>
    </submittedName>
</protein>
<feature type="transmembrane region" description="Helical" evidence="2">
    <location>
        <begin position="241"/>
        <end position="271"/>
    </location>
</feature>
<keyword evidence="2" id="KW-0812">Transmembrane</keyword>
<proteinExistence type="predicted"/>
<gene>
    <name evidence="3" type="ORF">GBAR_LOCUS20768</name>
</gene>
<keyword evidence="4" id="KW-1185">Reference proteome</keyword>
<keyword evidence="2" id="KW-0472">Membrane</keyword>
<evidence type="ECO:0000313" key="3">
    <source>
        <dbReference type="EMBL" id="CAI8037125.1"/>
    </source>
</evidence>
<feature type="compositionally biased region" description="Basic residues" evidence="1">
    <location>
        <begin position="343"/>
        <end position="352"/>
    </location>
</feature>
<dbReference type="AlphaFoldDB" id="A0AA35SVY9"/>
<keyword evidence="2" id="KW-1133">Transmembrane helix</keyword>
<comment type="caution">
    <text evidence="3">The sequence shown here is derived from an EMBL/GenBank/DDBJ whole genome shotgun (WGS) entry which is preliminary data.</text>
</comment>
<dbReference type="EMBL" id="CASHTH010002911">
    <property type="protein sequence ID" value="CAI8037125.1"/>
    <property type="molecule type" value="Genomic_DNA"/>
</dbReference>
<feature type="region of interest" description="Disordered" evidence="1">
    <location>
        <begin position="281"/>
        <end position="352"/>
    </location>
</feature>
<evidence type="ECO:0000256" key="1">
    <source>
        <dbReference type="SAM" id="MobiDB-lite"/>
    </source>
</evidence>
<reference evidence="3" key="1">
    <citation type="submission" date="2023-03" db="EMBL/GenBank/DDBJ databases">
        <authorList>
            <person name="Steffen K."/>
            <person name="Cardenas P."/>
        </authorList>
    </citation>
    <scope>NUCLEOTIDE SEQUENCE</scope>
</reference>
<organism evidence="3 4">
    <name type="scientific">Geodia barretti</name>
    <name type="common">Barrett's horny sponge</name>
    <dbReference type="NCBI Taxonomy" id="519541"/>
    <lineage>
        <taxon>Eukaryota</taxon>
        <taxon>Metazoa</taxon>
        <taxon>Porifera</taxon>
        <taxon>Demospongiae</taxon>
        <taxon>Heteroscleromorpha</taxon>
        <taxon>Tetractinellida</taxon>
        <taxon>Astrophorina</taxon>
        <taxon>Geodiidae</taxon>
        <taxon>Geodia</taxon>
    </lineage>
</organism>
<evidence type="ECO:0000313" key="4">
    <source>
        <dbReference type="Proteomes" id="UP001174909"/>
    </source>
</evidence>
<name>A0AA35SVY9_GEOBA</name>